<accession>A0A937D554</accession>
<organism evidence="1 2">
    <name type="scientific">Microvirga aerilata</name>
    <dbReference type="NCBI Taxonomy" id="670292"/>
    <lineage>
        <taxon>Bacteria</taxon>
        <taxon>Pseudomonadati</taxon>
        <taxon>Pseudomonadota</taxon>
        <taxon>Alphaproteobacteria</taxon>
        <taxon>Hyphomicrobiales</taxon>
        <taxon>Methylobacteriaceae</taxon>
        <taxon>Microvirga</taxon>
    </lineage>
</organism>
<dbReference type="EMBL" id="JAEQMY010000178">
    <property type="protein sequence ID" value="MBL0408285.1"/>
    <property type="molecule type" value="Genomic_DNA"/>
</dbReference>
<comment type="caution">
    <text evidence="1">The sequence shown here is derived from an EMBL/GenBank/DDBJ whole genome shotgun (WGS) entry which is preliminary data.</text>
</comment>
<name>A0A937D554_9HYPH</name>
<dbReference type="AlphaFoldDB" id="A0A937D554"/>
<evidence type="ECO:0000313" key="2">
    <source>
        <dbReference type="Proteomes" id="UP000605848"/>
    </source>
</evidence>
<sequence>MIAEPQNLEHGGREWSEQLRSAVREAIAAAVIEHQRKGNPVYFADDAGCLCVMMPDGHERQLTNVEIEAFTR</sequence>
<evidence type="ECO:0000313" key="1">
    <source>
        <dbReference type="EMBL" id="MBL0408285.1"/>
    </source>
</evidence>
<gene>
    <name evidence="1" type="ORF">JKG68_30870</name>
</gene>
<proteinExistence type="predicted"/>
<reference evidence="1" key="1">
    <citation type="submission" date="2021-01" db="EMBL/GenBank/DDBJ databases">
        <title>Microvirga sp.</title>
        <authorList>
            <person name="Kim M.K."/>
        </authorList>
    </citation>
    <scope>NUCLEOTIDE SEQUENCE</scope>
    <source>
        <strain evidence="1">5420S-16</strain>
    </source>
</reference>
<dbReference type="RefSeq" id="WP_202066110.1">
    <property type="nucleotide sequence ID" value="NZ_JAEQMY010000178.1"/>
</dbReference>
<dbReference type="Proteomes" id="UP000605848">
    <property type="component" value="Unassembled WGS sequence"/>
</dbReference>
<keyword evidence="2" id="KW-1185">Reference proteome</keyword>
<protein>
    <submittedName>
        <fullName evidence="1">Uncharacterized protein</fullName>
    </submittedName>
</protein>